<dbReference type="GO" id="GO:0006352">
    <property type="term" value="P:DNA-templated transcription initiation"/>
    <property type="evidence" value="ECO:0007669"/>
    <property type="project" value="InterPro"/>
</dbReference>
<dbReference type="InterPro" id="IPR013325">
    <property type="entry name" value="RNA_pol_sigma_r2"/>
</dbReference>
<dbReference type="PANTHER" id="PTHR43133">
    <property type="entry name" value="RNA POLYMERASE ECF-TYPE SIGMA FACTO"/>
    <property type="match status" value="1"/>
</dbReference>
<sequence>MDRVLVIPWVKKVEEVSERQLAKKAIRGDHDAYGELLKRHKAYFYKMAFSYVKEQQVALDIVGEMTYLGLMKIHQLKNPDYFKTWMTKILIHVALKEIKKQQDVMPLLDQVDIQEVNKGISIEQKLDLYEAMDRLRPEYKMVIILKFFNDYKEKEIADLMELPLNTVKSHLRRAKEELNVLLKGGCFNE</sequence>
<evidence type="ECO:0000313" key="6">
    <source>
        <dbReference type="Proteomes" id="UP000487649"/>
    </source>
</evidence>
<dbReference type="SUPFAM" id="SSF88946">
    <property type="entry name" value="Sigma2 domain of RNA polymerase sigma factors"/>
    <property type="match status" value="1"/>
</dbReference>
<dbReference type="RefSeq" id="WP_006785367.1">
    <property type="nucleotide sequence ID" value="NZ_CABJBH010000008.1"/>
</dbReference>
<keyword evidence="2" id="KW-0805">Transcription regulation</keyword>
<dbReference type="GO" id="GO:0003677">
    <property type="term" value="F:DNA binding"/>
    <property type="evidence" value="ECO:0007669"/>
    <property type="project" value="InterPro"/>
</dbReference>
<comment type="similarity">
    <text evidence="1">Belongs to the sigma-70 factor family. ECF subfamily.</text>
</comment>
<proteinExistence type="inferred from homology"/>
<keyword evidence="3" id="KW-0731">Sigma factor</keyword>
<dbReference type="GO" id="GO:0016987">
    <property type="term" value="F:sigma factor activity"/>
    <property type="evidence" value="ECO:0007669"/>
    <property type="project" value="UniProtKB-KW"/>
</dbReference>
<dbReference type="PANTHER" id="PTHR43133:SF51">
    <property type="entry name" value="RNA POLYMERASE SIGMA FACTOR"/>
    <property type="match status" value="1"/>
</dbReference>
<dbReference type="Pfam" id="PF08281">
    <property type="entry name" value="Sigma70_r4_2"/>
    <property type="match status" value="1"/>
</dbReference>
<comment type="caution">
    <text evidence="5">The sequence shown here is derived from an EMBL/GenBank/DDBJ whole genome shotgun (WGS) entry which is preliminary data.</text>
</comment>
<dbReference type="InterPro" id="IPR039425">
    <property type="entry name" value="RNA_pol_sigma-70-like"/>
</dbReference>
<dbReference type="EMBL" id="WMQE01000001">
    <property type="protein sequence ID" value="MTK19920.1"/>
    <property type="molecule type" value="Genomic_DNA"/>
</dbReference>
<dbReference type="AlphaFoldDB" id="A0A173R1B5"/>
<evidence type="ECO:0000256" key="2">
    <source>
        <dbReference type="ARBA" id="ARBA00023015"/>
    </source>
</evidence>
<dbReference type="Gene3D" id="1.10.1740.10">
    <property type="match status" value="1"/>
</dbReference>
<gene>
    <name evidence="5" type="ORF">GMA92_00515</name>
</gene>
<dbReference type="SUPFAM" id="SSF88659">
    <property type="entry name" value="Sigma3 and sigma4 domains of RNA polymerase sigma factors"/>
    <property type="match status" value="1"/>
</dbReference>
<evidence type="ECO:0000313" key="5">
    <source>
        <dbReference type="EMBL" id="MTK19920.1"/>
    </source>
</evidence>
<evidence type="ECO:0000256" key="3">
    <source>
        <dbReference type="ARBA" id="ARBA00023082"/>
    </source>
</evidence>
<evidence type="ECO:0000256" key="1">
    <source>
        <dbReference type="ARBA" id="ARBA00010641"/>
    </source>
</evidence>
<dbReference type="InterPro" id="IPR036388">
    <property type="entry name" value="WH-like_DNA-bd_sf"/>
</dbReference>
<dbReference type="InterPro" id="IPR013324">
    <property type="entry name" value="RNA_pol_sigma_r3/r4-like"/>
</dbReference>
<dbReference type="OrthoDB" id="4990at2"/>
<organism evidence="5 6">
    <name type="scientific">Turicibacter sanguinis</name>
    <dbReference type="NCBI Taxonomy" id="154288"/>
    <lineage>
        <taxon>Bacteria</taxon>
        <taxon>Bacillati</taxon>
        <taxon>Bacillota</taxon>
        <taxon>Erysipelotrichia</taxon>
        <taxon>Erysipelotrichales</taxon>
        <taxon>Turicibacteraceae</taxon>
        <taxon>Turicibacter</taxon>
    </lineage>
</organism>
<dbReference type="NCBIfam" id="TIGR02937">
    <property type="entry name" value="sigma70-ECF"/>
    <property type="match status" value="1"/>
</dbReference>
<dbReference type="Gene3D" id="1.10.10.10">
    <property type="entry name" value="Winged helix-like DNA-binding domain superfamily/Winged helix DNA-binding domain"/>
    <property type="match status" value="1"/>
</dbReference>
<dbReference type="InterPro" id="IPR013249">
    <property type="entry name" value="RNA_pol_sigma70_r4_t2"/>
</dbReference>
<evidence type="ECO:0000256" key="4">
    <source>
        <dbReference type="ARBA" id="ARBA00023163"/>
    </source>
</evidence>
<dbReference type="GeneID" id="60060055"/>
<reference evidence="5 6" key="1">
    <citation type="journal article" date="2019" name="Nat. Med.">
        <title>A library of human gut bacterial isolates paired with longitudinal multiomics data enables mechanistic microbiome research.</title>
        <authorList>
            <person name="Poyet M."/>
            <person name="Groussin M."/>
            <person name="Gibbons S.M."/>
            <person name="Avila-Pacheco J."/>
            <person name="Jiang X."/>
            <person name="Kearney S.M."/>
            <person name="Perrotta A.R."/>
            <person name="Berdy B."/>
            <person name="Zhao S."/>
            <person name="Lieberman T.D."/>
            <person name="Swanson P.K."/>
            <person name="Smith M."/>
            <person name="Roesemann S."/>
            <person name="Alexander J.E."/>
            <person name="Rich S.A."/>
            <person name="Livny J."/>
            <person name="Vlamakis H."/>
            <person name="Clish C."/>
            <person name="Bullock K."/>
            <person name="Deik A."/>
            <person name="Scott J."/>
            <person name="Pierce K.A."/>
            <person name="Xavier R.J."/>
            <person name="Alm E.J."/>
        </authorList>
    </citation>
    <scope>NUCLEOTIDE SEQUENCE [LARGE SCALE GENOMIC DNA]</scope>
    <source>
        <strain evidence="5 6">BIOML-A198</strain>
    </source>
</reference>
<name>A0A173R1B5_9FIRM</name>
<dbReference type="Proteomes" id="UP000487649">
    <property type="component" value="Unassembled WGS sequence"/>
</dbReference>
<protein>
    <submittedName>
        <fullName evidence="5">Sigma-70 family RNA polymerase sigma factor</fullName>
    </submittedName>
</protein>
<dbReference type="InterPro" id="IPR014284">
    <property type="entry name" value="RNA_pol_sigma-70_dom"/>
</dbReference>
<dbReference type="CDD" id="cd06171">
    <property type="entry name" value="Sigma70_r4"/>
    <property type="match status" value="1"/>
</dbReference>
<keyword evidence="4" id="KW-0804">Transcription</keyword>
<accession>A0A173R1B5</accession>